<dbReference type="RefSeq" id="WP_275033665.1">
    <property type="nucleotide sequence ID" value="NZ_CP118615.1"/>
</dbReference>
<dbReference type="SUPFAM" id="SSF51735">
    <property type="entry name" value="NAD(P)-binding Rossmann-fold domains"/>
    <property type="match status" value="1"/>
</dbReference>
<feature type="domain" description="NAD(P)-binding" evidence="1">
    <location>
        <begin position="6"/>
        <end position="176"/>
    </location>
</feature>
<dbReference type="Pfam" id="PF13460">
    <property type="entry name" value="NAD_binding_10"/>
    <property type="match status" value="1"/>
</dbReference>
<keyword evidence="3" id="KW-1185">Reference proteome</keyword>
<reference evidence="2 3" key="1">
    <citation type="submission" date="2023-02" db="EMBL/GenBank/DDBJ databases">
        <authorList>
            <person name="Mo P."/>
        </authorList>
    </citation>
    <scope>NUCLEOTIDE SEQUENCE [LARGE SCALE GENOMIC DNA]</scope>
    <source>
        <strain evidence="2 3">HUAS 3</strain>
    </source>
</reference>
<sequence length="278" mass="29680">MILVTGATGTVGRALVTELVGQGVAVRAVSRDPARADLPAGVEVVAADLTDPASVTPHLDGVDAVFLVWPSTDPTATASTAPELVKALALRVPRIVHLSASGAGDDPASHWGVVERAVTSAGVEWTILRPTGFAANTLMWADQIRAGDEVRWPYGEAARSLVHERDLAEVAAHALTRDGHTGARYELTGPVALTQREQVRAIGRALGRELRWTEMPRPEAVELLTGALGDASFAGIVLDGWARFVARPEPVTDTVERITGRPARPYAEWAAERVDRFR</sequence>
<gene>
    <name evidence="2" type="ORF">PVK37_10610</name>
</gene>
<dbReference type="InterPro" id="IPR036291">
    <property type="entry name" value="NAD(P)-bd_dom_sf"/>
</dbReference>
<organism evidence="2 3">
    <name type="scientific">Micromonospora cathayae</name>
    <dbReference type="NCBI Taxonomy" id="3028804"/>
    <lineage>
        <taxon>Bacteria</taxon>
        <taxon>Bacillati</taxon>
        <taxon>Actinomycetota</taxon>
        <taxon>Actinomycetes</taxon>
        <taxon>Micromonosporales</taxon>
        <taxon>Micromonosporaceae</taxon>
        <taxon>Micromonospora</taxon>
    </lineage>
</organism>
<accession>A0ABY7ZVG5</accession>
<dbReference type="InterPro" id="IPR051604">
    <property type="entry name" value="Ergot_Alk_Oxidoreductase"/>
</dbReference>
<evidence type="ECO:0000313" key="2">
    <source>
        <dbReference type="EMBL" id="WDZ86806.1"/>
    </source>
</evidence>
<dbReference type="Gene3D" id="3.90.25.10">
    <property type="entry name" value="UDP-galactose 4-epimerase, domain 1"/>
    <property type="match status" value="1"/>
</dbReference>
<dbReference type="Proteomes" id="UP001219605">
    <property type="component" value="Chromosome"/>
</dbReference>
<dbReference type="EMBL" id="CP118615">
    <property type="protein sequence ID" value="WDZ86806.1"/>
    <property type="molecule type" value="Genomic_DNA"/>
</dbReference>
<dbReference type="PANTHER" id="PTHR43162">
    <property type="match status" value="1"/>
</dbReference>
<name>A0ABY7ZVG5_9ACTN</name>
<protein>
    <submittedName>
        <fullName evidence="2">NAD(P)H-binding protein</fullName>
    </submittedName>
</protein>
<evidence type="ECO:0000313" key="3">
    <source>
        <dbReference type="Proteomes" id="UP001219605"/>
    </source>
</evidence>
<evidence type="ECO:0000259" key="1">
    <source>
        <dbReference type="Pfam" id="PF13460"/>
    </source>
</evidence>
<dbReference type="Gene3D" id="3.40.50.720">
    <property type="entry name" value="NAD(P)-binding Rossmann-like Domain"/>
    <property type="match status" value="1"/>
</dbReference>
<proteinExistence type="predicted"/>
<dbReference type="InterPro" id="IPR016040">
    <property type="entry name" value="NAD(P)-bd_dom"/>
</dbReference>
<dbReference type="PANTHER" id="PTHR43162:SF1">
    <property type="entry name" value="PRESTALK A DIFFERENTIATION PROTEIN A"/>
    <property type="match status" value="1"/>
</dbReference>